<feature type="signal peptide" evidence="1">
    <location>
        <begin position="1"/>
        <end position="21"/>
    </location>
</feature>
<evidence type="ECO:0000313" key="3">
    <source>
        <dbReference type="Proteomes" id="UP000265916"/>
    </source>
</evidence>
<evidence type="ECO:0000313" key="2">
    <source>
        <dbReference type="EMBL" id="RIY38754.1"/>
    </source>
</evidence>
<dbReference type="RefSeq" id="WP_119531015.1">
    <property type="nucleotide sequence ID" value="NZ_JBHSSP010000009.1"/>
</dbReference>
<dbReference type="EMBL" id="NRJG01000054">
    <property type="protein sequence ID" value="RIY38754.1"/>
    <property type="molecule type" value="Genomic_DNA"/>
</dbReference>
<dbReference type="AlphaFoldDB" id="A0A3A1YQU3"/>
<organism evidence="2 3">
    <name type="scientific">Psittacicella hinzii</name>
    <dbReference type="NCBI Taxonomy" id="2028575"/>
    <lineage>
        <taxon>Bacteria</taxon>
        <taxon>Pseudomonadati</taxon>
        <taxon>Pseudomonadota</taxon>
        <taxon>Gammaproteobacteria</taxon>
        <taxon>Pasteurellales</taxon>
        <taxon>Psittacicellaceae</taxon>
        <taxon>Psittacicella</taxon>
    </lineage>
</organism>
<sequence length="210" mass="23439">MKRASLLTVIICSFLPGIAQANTAQLQAQFKALSDKNPGLVFKATDLMNAFRQIYTHKTITTAELNAFLTTYYGSINKVYSFSGEKNLYTSDSLNAYMDLVSICINLYQETKHHNPSCLALVLGAYFSALNTDAVQTYAAQGLYEQVKSKQQALTPLTANEELVLTYLAPGKVYKVAKDFQPRLLRYRDLTDPNFNVADFLAKLNIKLVP</sequence>
<keyword evidence="1" id="KW-0732">Signal</keyword>
<feature type="chain" id="PRO_5017229917" evidence="1">
    <location>
        <begin position="22"/>
        <end position="210"/>
    </location>
</feature>
<comment type="caution">
    <text evidence="2">The sequence shown here is derived from an EMBL/GenBank/DDBJ whole genome shotgun (WGS) entry which is preliminary data.</text>
</comment>
<gene>
    <name evidence="2" type="ORF">CKF58_03495</name>
</gene>
<dbReference type="Proteomes" id="UP000265916">
    <property type="component" value="Unassembled WGS sequence"/>
</dbReference>
<keyword evidence="3" id="KW-1185">Reference proteome</keyword>
<proteinExistence type="predicted"/>
<evidence type="ECO:0000256" key="1">
    <source>
        <dbReference type="SAM" id="SignalP"/>
    </source>
</evidence>
<accession>A0A3A1YQU3</accession>
<protein>
    <submittedName>
        <fullName evidence="2">Uncharacterized protein</fullName>
    </submittedName>
</protein>
<reference evidence="2 3" key="1">
    <citation type="submission" date="2017-08" db="EMBL/GenBank/DDBJ databases">
        <title>Reclassification of Bisgaard taxon 37 and 44.</title>
        <authorList>
            <person name="Christensen H."/>
        </authorList>
    </citation>
    <scope>NUCLEOTIDE SEQUENCE [LARGE SCALE GENOMIC DNA]</scope>
    <source>
        <strain evidence="2 3">111</strain>
    </source>
</reference>
<name>A0A3A1YQU3_9GAMM</name>